<keyword evidence="2" id="KW-1185">Reference proteome</keyword>
<comment type="caution">
    <text evidence="1">The sequence shown here is derived from an EMBL/GenBank/DDBJ whole genome shotgun (WGS) entry which is preliminary data.</text>
</comment>
<dbReference type="EMBL" id="JANHOG010001059">
    <property type="protein sequence ID" value="KAJ3545361.1"/>
    <property type="molecule type" value="Genomic_DNA"/>
</dbReference>
<accession>A0ACC1SS89</accession>
<evidence type="ECO:0000313" key="2">
    <source>
        <dbReference type="Proteomes" id="UP001148662"/>
    </source>
</evidence>
<organism evidence="1 2">
    <name type="scientific">Phlebia brevispora</name>
    <dbReference type="NCBI Taxonomy" id="194682"/>
    <lineage>
        <taxon>Eukaryota</taxon>
        <taxon>Fungi</taxon>
        <taxon>Dikarya</taxon>
        <taxon>Basidiomycota</taxon>
        <taxon>Agaricomycotina</taxon>
        <taxon>Agaricomycetes</taxon>
        <taxon>Polyporales</taxon>
        <taxon>Meruliaceae</taxon>
        <taxon>Phlebia</taxon>
    </lineage>
</organism>
<name>A0ACC1SS89_9APHY</name>
<evidence type="ECO:0000313" key="1">
    <source>
        <dbReference type="EMBL" id="KAJ3545361.1"/>
    </source>
</evidence>
<dbReference type="Proteomes" id="UP001148662">
    <property type="component" value="Unassembled WGS sequence"/>
</dbReference>
<proteinExistence type="predicted"/>
<protein>
    <submittedName>
        <fullName evidence="1">Uncharacterized protein</fullName>
    </submittedName>
</protein>
<sequence length="178" mass="19099">MASATRIRRGLTTASSMCVALHGGCKSRSSVRFMSSASAMPLSLQEESPIDIQIFDIFDAPSRLGESSKLLVQTASARPSSARSTPASGDLAAATRYIKPLPVAVIFDGPARPKHLGLATYRARRERSTSSVSRASSHEKRTLCTLPPAVIFDGPSRLRPYTRDGGKEQKVDVALLAR</sequence>
<reference evidence="1" key="1">
    <citation type="submission" date="2022-07" db="EMBL/GenBank/DDBJ databases">
        <title>Genome Sequence of Phlebia brevispora.</title>
        <authorList>
            <person name="Buettner E."/>
        </authorList>
    </citation>
    <scope>NUCLEOTIDE SEQUENCE</scope>
    <source>
        <strain evidence="1">MPL23</strain>
    </source>
</reference>
<gene>
    <name evidence="1" type="ORF">NM688_g5632</name>
</gene>